<evidence type="ECO:0000256" key="3">
    <source>
        <dbReference type="ARBA" id="ARBA00022989"/>
    </source>
</evidence>
<dbReference type="OrthoDB" id="205745at2759"/>
<sequence length="412" mass="47550">MFISRFCFVTKRGELTYSFIYPKEYAPESILLYYDEPGQWQAVYKTNTNCSVKYSKLSVQNHQVIQLDDSQDYAASSSGCKLMDQNGYKFYNCSGKRTFRSSRERWWFIALSRCENKPGQLDYNMHLTNGEPDELLTYEFSADEFYILPVDIAFLLGYLIMVFLSIVVAVHLKNRQLFHTTYKMYIVSLGLWTFHLLLLSIAYGRYGDSGYPQPKTVLTARIFGAASLLVFLLMLILMAKGYTITRGRLSQQGAIKITVFMCIYIVVYAVLFIWEAELFDPGKVLYLYDSPPGYGLVAMRLIGWLWFLYAIFFTLKNFPSKGAFYYPFFIFYTIWFWAGPIIIMVAQHALELWVREKTVNGVEMLIALLGHLFFLVLTRPGAANGNFPYHVRTSQIAAMTNGPEQQASTHEQ</sequence>
<dbReference type="InterPro" id="IPR019336">
    <property type="entry name" value="GPR180/TMEM145_TM"/>
</dbReference>
<feature type="transmembrane region" description="Helical" evidence="6">
    <location>
        <begin position="294"/>
        <end position="312"/>
    </location>
</feature>
<feature type="transmembrane region" description="Helical" evidence="6">
    <location>
        <begin position="358"/>
        <end position="377"/>
    </location>
</feature>
<keyword evidence="2 6" id="KW-0812">Transmembrane</keyword>
<dbReference type="Proteomes" id="UP000030746">
    <property type="component" value="Unassembled WGS sequence"/>
</dbReference>
<keyword evidence="3 6" id="KW-1133">Transmembrane helix</keyword>
<evidence type="ECO:0000313" key="10">
    <source>
        <dbReference type="Proteomes" id="UP000030746"/>
    </source>
</evidence>
<evidence type="ECO:0000256" key="1">
    <source>
        <dbReference type="ARBA" id="ARBA00004141"/>
    </source>
</evidence>
<name>V4AS53_LOTGI</name>
<feature type="non-terminal residue" evidence="9">
    <location>
        <position position="412"/>
    </location>
</feature>
<dbReference type="PANTHER" id="PTHR23252">
    <property type="entry name" value="INTIMAL THICKNESS RECEPTOR-RELATED"/>
    <property type="match status" value="1"/>
</dbReference>
<evidence type="ECO:0000256" key="2">
    <source>
        <dbReference type="ARBA" id="ARBA00022692"/>
    </source>
</evidence>
<dbReference type="GO" id="GO:0019236">
    <property type="term" value="P:response to pheromone"/>
    <property type="evidence" value="ECO:0007669"/>
    <property type="project" value="InterPro"/>
</dbReference>
<evidence type="ECO:0000256" key="6">
    <source>
        <dbReference type="SAM" id="Phobius"/>
    </source>
</evidence>
<proteinExistence type="predicted"/>
<evidence type="ECO:0000256" key="4">
    <source>
        <dbReference type="ARBA" id="ARBA00023136"/>
    </source>
</evidence>
<reference evidence="9 10" key="1">
    <citation type="journal article" date="2013" name="Nature">
        <title>Insights into bilaterian evolution from three spiralian genomes.</title>
        <authorList>
            <person name="Simakov O."/>
            <person name="Marletaz F."/>
            <person name="Cho S.J."/>
            <person name="Edsinger-Gonzales E."/>
            <person name="Havlak P."/>
            <person name="Hellsten U."/>
            <person name="Kuo D.H."/>
            <person name="Larsson T."/>
            <person name="Lv J."/>
            <person name="Arendt D."/>
            <person name="Savage R."/>
            <person name="Osoegawa K."/>
            <person name="de Jong P."/>
            <person name="Grimwood J."/>
            <person name="Chapman J.A."/>
            <person name="Shapiro H."/>
            <person name="Aerts A."/>
            <person name="Otillar R.P."/>
            <person name="Terry A.Y."/>
            <person name="Boore J.L."/>
            <person name="Grigoriev I.V."/>
            <person name="Lindberg D.R."/>
            <person name="Seaver E.C."/>
            <person name="Weisblat D.A."/>
            <person name="Putnam N.H."/>
            <person name="Rokhsar D.S."/>
        </authorList>
    </citation>
    <scope>NUCLEOTIDE SEQUENCE [LARGE SCALE GENOMIC DNA]</scope>
</reference>
<protein>
    <submittedName>
        <fullName evidence="9">Uncharacterized protein</fullName>
    </submittedName>
</protein>
<organism evidence="9 10">
    <name type="scientific">Lottia gigantea</name>
    <name type="common">Giant owl limpet</name>
    <dbReference type="NCBI Taxonomy" id="225164"/>
    <lineage>
        <taxon>Eukaryota</taxon>
        <taxon>Metazoa</taxon>
        <taxon>Spiralia</taxon>
        <taxon>Lophotrochozoa</taxon>
        <taxon>Mollusca</taxon>
        <taxon>Gastropoda</taxon>
        <taxon>Patellogastropoda</taxon>
        <taxon>Lottioidea</taxon>
        <taxon>Lottiidae</taxon>
        <taxon>Lottia</taxon>
    </lineage>
</organism>
<evidence type="ECO:0000259" key="7">
    <source>
        <dbReference type="Pfam" id="PF10192"/>
    </source>
</evidence>
<dbReference type="KEGG" id="lgi:LOTGIDRAFT_213289"/>
<feature type="transmembrane region" description="Helical" evidence="6">
    <location>
        <begin position="254"/>
        <end position="274"/>
    </location>
</feature>
<dbReference type="Pfam" id="PF10192">
    <property type="entry name" value="GPR180-TMEM145_TM"/>
    <property type="match status" value="1"/>
</dbReference>
<dbReference type="Pfam" id="PF21892">
    <property type="entry name" value="TMEM145_N"/>
    <property type="match status" value="1"/>
</dbReference>
<feature type="domain" description="GPR180-like N-terminal" evidence="8">
    <location>
        <begin position="1"/>
        <end position="119"/>
    </location>
</feature>
<comment type="subcellular location">
    <subcellularLocation>
        <location evidence="1">Membrane</location>
        <topology evidence="1">Multi-pass membrane protein</topology>
    </subcellularLocation>
</comment>
<keyword evidence="10" id="KW-1185">Reference proteome</keyword>
<dbReference type="OMA" id="YTWSGCA"/>
<evidence type="ECO:0000256" key="5">
    <source>
        <dbReference type="ARBA" id="ARBA00023180"/>
    </source>
</evidence>
<feature type="transmembrane region" description="Helical" evidence="6">
    <location>
        <begin position="218"/>
        <end position="242"/>
    </location>
</feature>
<dbReference type="HOGENOM" id="CLU_021549_3_0_1"/>
<dbReference type="RefSeq" id="XP_009049279.1">
    <property type="nucleotide sequence ID" value="XM_009051031.1"/>
</dbReference>
<dbReference type="AlphaFoldDB" id="V4AS53"/>
<feature type="transmembrane region" description="Helical" evidence="6">
    <location>
        <begin position="152"/>
        <end position="172"/>
    </location>
</feature>
<feature type="transmembrane region" description="Helical" evidence="6">
    <location>
        <begin position="184"/>
        <end position="206"/>
    </location>
</feature>
<dbReference type="EMBL" id="KB200869">
    <property type="protein sequence ID" value="ESP00088.1"/>
    <property type="molecule type" value="Genomic_DNA"/>
</dbReference>
<gene>
    <name evidence="9" type="ORF">LOTGIDRAFT_213289</name>
</gene>
<dbReference type="InterPro" id="IPR053880">
    <property type="entry name" value="GPR180-like_N"/>
</dbReference>
<dbReference type="STRING" id="225164.V4AS53"/>
<dbReference type="GO" id="GO:0007186">
    <property type="term" value="P:G protein-coupled receptor signaling pathway"/>
    <property type="evidence" value="ECO:0007669"/>
    <property type="project" value="InterPro"/>
</dbReference>
<evidence type="ECO:0000313" key="9">
    <source>
        <dbReference type="EMBL" id="ESP00088.1"/>
    </source>
</evidence>
<keyword evidence="5" id="KW-0325">Glycoprotein</keyword>
<dbReference type="GeneID" id="20246420"/>
<feature type="transmembrane region" description="Helical" evidence="6">
    <location>
        <begin position="324"/>
        <end position="346"/>
    </location>
</feature>
<accession>V4AS53</accession>
<keyword evidence="4 6" id="KW-0472">Membrane</keyword>
<dbReference type="PANTHER" id="PTHR23252:SF24">
    <property type="entry name" value="TRANSMEMBRANE PROTEIN 145"/>
    <property type="match status" value="1"/>
</dbReference>
<dbReference type="InterPro" id="IPR047831">
    <property type="entry name" value="GPR180/TMEM145"/>
</dbReference>
<feature type="domain" description="GPR180/TMEM145 transmembrane" evidence="7">
    <location>
        <begin position="154"/>
        <end position="374"/>
    </location>
</feature>
<dbReference type="CTD" id="20246420"/>
<evidence type="ECO:0000259" key="8">
    <source>
        <dbReference type="Pfam" id="PF21892"/>
    </source>
</evidence>
<dbReference type="GO" id="GO:0016020">
    <property type="term" value="C:membrane"/>
    <property type="evidence" value="ECO:0007669"/>
    <property type="project" value="UniProtKB-SubCell"/>
</dbReference>